<dbReference type="RefSeq" id="WP_148069745.1">
    <property type="nucleotide sequence ID" value="NZ_VRZA01000007.1"/>
</dbReference>
<dbReference type="Pfam" id="PF01882">
    <property type="entry name" value="DUF58"/>
    <property type="match status" value="1"/>
</dbReference>
<proteinExistence type="predicted"/>
<evidence type="ECO:0000313" key="3">
    <source>
        <dbReference type="Proteomes" id="UP000321039"/>
    </source>
</evidence>
<evidence type="ECO:0000313" key="2">
    <source>
        <dbReference type="EMBL" id="TXS90747.1"/>
    </source>
</evidence>
<protein>
    <submittedName>
        <fullName evidence="2">DUF58 domain-containing protein</fullName>
    </submittedName>
</protein>
<dbReference type="PANTHER" id="PTHR33608">
    <property type="entry name" value="BLL2464 PROTEIN"/>
    <property type="match status" value="1"/>
</dbReference>
<organism evidence="2 3">
    <name type="scientific">Parahaliea maris</name>
    <dbReference type="NCBI Taxonomy" id="2716870"/>
    <lineage>
        <taxon>Bacteria</taxon>
        <taxon>Pseudomonadati</taxon>
        <taxon>Pseudomonadota</taxon>
        <taxon>Gammaproteobacteria</taxon>
        <taxon>Cellvibrionales</taxon>
        <taxon>Halieaceae</taxon>
        <taxon>Parahaliea</taxon>
    </lineage>
</organism>
<dbReference type="AlphaFoldDB" id="A0A5C8ZTG6"/>
<comment type="caution">
    <text evidence="2">The sequence shown here is derived from an EMBL/GenBank/DDBJ whole genome shotgun (WGS) entry which is preliminary data.</text>
</comment>
<dbReference type="PANTHER" id="PTHR33608:SF12">
    <property type="entry name" value="DUF58 DOMAIN-CONTAINING PROTEIN"/>
    <property type="match status" value="1"/>
</dbReference>
<sequence>MPGQPRNKQAEPAAPAGAYARMEDLLAMRHRARGFSFLPRQPVHSLLAGRHNSRLRGRGLNFEEIRRYQPGDDIRQIDWKVTARTRRTHSRVFTEERERSTLLLVDQRMSMFFGSRKRMKSVTAAEAAALAAWRVLAQQDRVGALVFNDHELVEVRPQRSAATVMRILQHILKQNHALSLQAGIRGNPGMLNEALRHCDRLAKHDNLVCIISDGAGQDEESRHLLTRISHRNDVLFGFVHDPLEAELPAAGPLVFEAAGNQLEVDTHHQPLRDRYREDFEASRASGRHFLLQRETPVIPLSTDEDVADQVRRRLGGVRRR</sequence>
<dbReference type="InterPro" id="IPR036465">
    <property type="entry name" value="vWFA_dom_sf"/>
</dbReference>
<evidence type="ECO:0000259" key="1">
    <source>
        <dbReference type="Pfam" id="PF01882"/>
    </source>
</evidence>
<accession>A0A5C8ZTG6</accession>
<dbReference type="InterPro" id="IPR002881">
    <property type="entry name" value="DUF58"/>
</dbReference>
<dbReference type="Proteomes" id="UP000321039">
    <property type="component" value="Unassembled WGS sequence"/>
</dbReference>
<keyword evidence="3" id="KW-1185">Reference proteome</keyword>
<name>A0A5C8ZTG6_9GAMM</name>
<dbReference type="EMBL" id="VRZA01000007">
    <property type="protein sequence ID" value="TXS90747.1"/>
    <property type="molecule type" value="Genomic_DNA"/>
</dbReference>
<gene>
    <name evidence="2" type="ORF">FV139_17350</name>
</gene>
<dbReference type="SUPFAM" id="SSF53300">
    <property type="entry name" value="vWA-like"/>
    <property type="match status" value="1"/>
</dbReference>
<reference evidence="2 3" key="1">
    <citation type="submission" date="2019-08" db="EMBL/GenBank/DDBJ databases">
        <title>Parahaliea maris sp. nov., isolated from the surface seawater.</title>
        <authorList>
            <person name="Liu Y."/>
        </authorList>
    </citation>
    <scope>NUCLEOTIDE SEQUENCE [LARGE SCALE GENOMIC DNA]</scope>
    <source>
        <strain evidence="2 3">HSLHS9</strain>
    </source>
</reference>
<feature type="domain" description="DUF58" evidence="1">
    <location>
        <begin position="64"/>
        <end position="284"/>
    </location>
</feature>